<dbReference type="STRING" id="105984.A0A427Y5Z7"/>
<dbReference type="GO" id="GO:0000244">
    <property type="term" value="P:spliceosomal tri-snRNP complex assembly"/>
    <property type="evidence" value="ECO:0007669"/>
    <property type="project" value="TreeGrafter"/>
</dbReference>
<dbReference type="Proteomes" id="UP000279236">
    <property type="component" value="Unassembled WGS sequence"/>
</dbReference>
<dbReference type="Pfam" id="PF20981">
    <property type="entry name" value="AAR2_1st"/>
    <property type="match status" value="1"/>
</dbReference>
<dbReference type="CDD" id="cd13778">
    <property type="entry name" value="Aar2_C"/>
    <property type="match status" value="1"/>
</dbReference>
<feature type="region of interest" description="Disordered" evidence="2">
    <location>
        <begin position="60"/>
        <end position="84"/>
    </location>
</feature>
<feature type="domain" description="AAR2 N-terminal" evidence="4">
    <location>
        <begin position="17"/>
        <end position="168"/>
    </location>
</feature>
<dbReference type="PANTHER" id="PTHR12689:SF4">
    <property type="entry name" value="PROTEIN AAR2 HOMOLOG"/>
    <property type="match status" value="1"/>
</dbReference>
<feature type="domain" description="AAR2 C-terminal" evidence="3">
    <location>
        <begin position="209"/>
        <end position="371"/>
    </location>
</feature>
<dbReference type="PANTHER" id="PTHR12689">
    <property type="entry name" value="A1 CISTRON SPLICING FACTOR AAR2-RELATED"/>
    <property type="match status" value="1"/>
</dbReference>
<evidence type="ECO:0000313" key="6">
    <source>
        <dbReference type="Proteomes" id="UP000279236"/>
    </source>
</evidence>
<comment type="caution">
    <text evidence="5">The sequence shown here is derived from an EMBL/GenBank/DDBJ whole genome shotgun (WGS) entry which is preliminary data.</text>
</comment>
<gene>
    <name evidence="5" type="ORF">EHS24_004753</name>
</gene>
<dbReference type="Gene3D" id="1.25.40.550">
    <property type="entry name" value="Aar2, C-terminal domain-like"/>
    <property type="match status" value="1"/>
</dbReference>
<dbReference type="Gene3D" id="2.60.34.20">
    <property type="match status" value="1"/>
</dbReference>
<dbReference type="OrthoDB" id="201752at2759"/>
<evidence type="ECO:0000259" key="3">
    <source>
        <dbReference type="Pfam" id="PF05282"/>
    </source>
</evidence>
<dbReference type="InterPro" id="IPR038514">
    <property type="entry name" value="AAR2_C_sf"/>
</dbReference>
<dbReference type="InterPro" id="IPR033647">
    <property type="entry name" value="Aar2_N"/>
</dbReference>
<dbReference type="GeneID" id="39589296"/>
<comment type="similarity">
    <text evidence="1">Belongs to the AAR2 family.</text>
</comment>
<dbReference type="Pfam" id="PF05282">
    <property type="entry name" value="AAR2"/>
    <property type="match status" value="1"/>
</dbReference>
<accession>A0A427Y5Z7</accession>
<protein>
    <recommendedName>
        <fullName evidence="7">A1 cistron-splicing factor</fullName>
    </recommendedName>
</protein>
<evidence type="ECO:0000313" key="5">
    <source>
        <dbReference type="EMBL" id="RSH86496.1"/>
    </source>
</evidence>
<dbReference type="InterPro" id="IPR033648">
    <property type="entry name" value="AAR2_C"/>
</dbReference>
<proteinExistence type="inferred from homology"/>
<evidence type="ECO:0008006" key="7">
    <source>
        <dbReference type="Google" id="ProtNLM"/>
    </source>
</evidence>
<evidence type="ECO:0000259" key="4">
    <source>
        <dbReference type="Pfam" id="PF20981"/>
    </source>
</evidence>
<reference evidence="5 6" key="1">
    <citation type="submission" date="2018-11" db="EMBL/GenBank/DDBJ databases">
        <title>Genome sequence of Apiotrichum porosum DSM 27194.</title>
        <authorList>
            <person name="Aliyu H."/>
            <person name="Gorte O."/>
            <person name="Ochsenreither K."/>
        </authorList>
    </citation>
    <scope>NUCLEOTIDE SEQUENCE [LARGE SCALE GENOMIC DNA]</scope>
    <source>
        <strain evidence="5 6">DSM 27194</strain>
    </source>
</reference>
<name>A0A427Y5Z7_9TREE</name>
<organism evidence="5 6">
    <name type="scientific">Apiotrichum porosum</name>
    <dbReference type="NCBI Taxonomy" id="105984"/>
    <lineage>
        <taxon>Eukaryota</taxon>
        <taxon>Fungi</taxon>
        <taxon>Dikarya</taxon>
        <taxon>Basidiomycota</taxon>
        <taxon>Agaricomycotina</taxon>
        <taxon>Tremellomycetes</taxon>
        <taxon>Trichosporonales</taxon>
        <taxon>Trichosporonaceae</taxon>
        <taxon>Apiotrichum</taxon>
    </lineage>
</organism>
<dbReference type="EMBL" id="RSCE01000002">
    <property type="protein sequence ID" value="RSH86496.1"/>
    <property type="molecule type" value="Genomic_DNA"/>
</dbReference>
<dbReference type="RefSeq" id="XP_028479281.1">
    <property type="nucleotide sequence ID" value="XM_028620309.1"/>
</dbReference>
<sequence>MTTTLSPDQARALWEAGGFALLTGLPMGSETGMDGTFHTINVFAGHKFVPPGLHSVVWSATPTSSSSTTTPSSTEGKPQSEASASADIAAAFPIRSAFLHFWQPKERVVLHYDPATESTTRKPGSPPIDEAELQALDPQMAPYPFAQLAAWKSLSTHITPPVLVRVCPSGRVDSLTAAAGEEGDEIKELRAAVNKGAATNAAAGEPLAFPVFDLKRSWNEGASGEEVTRWSRDKSMLLARVCAEVGGPAALLGHLQLSHILVSQVWSYASLSPYKRLLRLLCRSESALADPAAVGLPQSTRDVYIALLSTLAAQLRALPNAAFDTELPDMREFYELEIDALRKGLGHALGERGWWGKVGEVGAKWKDLQAAAADKGLVLLEVSAGDEDSDEEEVL</sequence>
<dbReference type="InterPro" id="IPR007946">
    <property type="entry name" value="AAR2"/>
</dbReference>
<keyword evidence="6" id="KW-1185">Reference proteome</keyword>
<feature type="compositionally biased region" description="Low complexity" evidence="2">
    <location>
        <begin position="61"/>
        <end position="84"/>
    </location>
</feature>
<evidence type="ECO:0000256" key="2">
    <source>
        <dbReference type="SAM" id="MobiDB-lite"/>
    </source>
</evidence>
<dbReference type="InterPro" id="IPR038516">
    <property type="entry name" value="AAR2_N_sf"/>
</dbReference>
<dbReference type="AlphaFoldDB" id="A0A427Y5Z7"/>
<dbReference type="CDD" id="cd13777">
    <property type="entry name" value="Aar2_N"/>
    <property type="match status" value="1"/>
</dbReference>
<evidence type="ECO:0000256" key="1">
    <source>
        <dbReference type="ARBA" id="ARBA00006281"/>
    </source>
</evidence>